<keyword evidence="5 9" id="KW-0297">G-protein coupled receptor</keyword>
<dbReference type="PANTHER" id="PTHR45695">
    <property type="entry name" value="LEUCOKININ RECEPTOR-RELATED"/>
    <property type="match status" value="1"/>
</dbReference>
<feature type="domain" description="G-protein coupled receptors family 1 profile" evidence="11">
    <location>
        <begin position="6"/>
        <end position="263"/>
    </location>
</feature>
<feature type="transmembrane region" description="Helical" evidence="10">
    <location>
        <begin position="247"/>
        <end position="266"/>
    </location>
</feature>
<dbReference type="FunFam" id="1.20.1070.10:FF:000291">
    <property type="entry name" value="Predicted protein"/>
    <property type="match status" value="1"/>
</dbReference>
<accession>A7RR60</accession>
<evidence type="ECO:0000256" key="7">
    <source>
        <dbReference type="ARBA" id="ARBA00023170"/>
    </source>
</evidence>
<dbReference type="InterPro" id="IPR000611">
    <property type="entry name" value="NPY_rcpt"/>
</dbReference>
<reference evidence="12 13" key="1">
    <citation type="journal article" date="2007" name="Science">
        <title>Sea anemone genome reveals ancestral eumetazoan gene repertoire and genomic organization.</title>
        <authorList>
            <person name="Putnam N.H."/>
            <person name="Srivastava M."/>
            <person name="Hellsten U."/>
            <person name="Dirks B."/>
            <person name="Chapman J."/>
            <person name="Salamov A."/>
            <person name="Terry A."/>
            <person name="Shapiro H."/>
            <person name="Lindquist E."/>
            <person name="Kapitonov V.V."/>
            <person name="Jurka J."/>
            <person name="Genikhovich G."/>
            <person name="Grigoriev I.V."/>
            <person name="Lucas S.M."/>
            <person name="Steele R.E."/>
            <person name="Finnerty J.R."/>
            <person name="Technau U."/>
            <person name="Martindale M.Q."/>
            <person name="Rokhsar D.S."/>
        </authorList>
    </citation>
    <scope>NUCLEOTIDE SEQUENCE [LARGE SCALE GENOMIC DNA]</scope>
    <source>
        <strain evidence="13">CH2 X CH6</strain>
    </source>
</reference>
<dbReference type="KEGG" id="nve:5518152"/>
<dbReference type="PROSITE" id="PS50262">
    <property type="entry name" value="G_PROTEIN_RECEP_F1_2"/>
    <property type="match status" value="1"/>
</dbReference>
<dbReference type="OMA" id="ADILMAC"/>
<name>A7RR60_NEMVE</name>
<dbReference type="Pfam" id="PF00001">
    <property type="entry name" value="7tm_1"/>
    <property type="match status" value="1"/>
</dbReference>
<evidence type="ECO:0000256" key="10">
    <source>
        <dbReference type="SAM" id="Phobius"/>
    </source>
</evidence>
<dbReference type="GO" id="GO:0004930">
    <property type="term" value="F:G protein-coupled receptor activity"/>
    <property type="evidence" value="ECO:0000318"/>
    <property type="project" value="GO_Central"/>
</dbReference>
<feature type="transmembrane region" description="Helical" evidence="10">
    <location>
        <begin position="207"/>
        <end position="227"/>
    </location>
</feature>
<keyword evidence="4 10" id="KW-1133">Transmembrane helix</keyword>
<dbReference type="GO" id="GO:0005886">
    <property type="term" value="C:plasma membrane"/>
    <property type="evidence" value="ECO:0000318"/>
    <property type="project" value="GO_Central"/>
</dbReference>
<evidence type="ECO:0000256" key="5">
    <source>
        <dbReference type="ARBA" id="ARBA00023040"/>
    </source>
</evidence>
<dbReference type="Proteomes" id="UP000001593">
    <property type="component" value="Unassembled WGS sequence"/>
</dbReference>
<gene>
    <name evidence="12" type="ORF">NEMVEDRAFT_v1g41807</name>
</gene>
<evidence type="ECO:0000256" key="2">
    <source>
        <dbReference type="ARBA" id="ARBA00010663"/>
    </source>
</evidence>
<evidence type="ECO:0000313" key="13">
    <source>
        <dbReference type="Proteomes" id="UP000001593"/>
    </source>
</evidence>
<feature type="non-terminal residue" evidence="12">
    <location>
        <position position="1"/>
    </location>
</feature>
<dbReference type="eggNOG" id="KOG4219">
    <property type="taxonomic scope" value="Eukaryota"/>
</dbReference>
<keyword evidence="8 9" id="KW-0807">Transducer</keyword>
<evidence type="ECO:0000256" key="4">
    <source>
        <dbReference type="ARBA" id="ARBA00022989"/>
    </source>
</evidence>
<evidence type="ECO:0000313" key="12">
    <source>
        <dbReference type="EMBL" id="EDO46110.1"/>
    </source>
</evidence>
<organism evidence="12 13">
    <name type="scientific">Nematostella vectensis</name>
    <name type="common">Starlet sea anemone</name>
    <dbReference type="NCBI Taxonomy" id="45351"/>
    <lineage>
        <taxon>Eukaryota</taxon>
        <taxon>Metazoa</taxon>
        <taxon>Cnidaria</taxon>
        <taxon>Anthozoa</taxon>
        <taxon>Hexacorallia</taxon>
        <taxon>Actiniaria</taxon>
        <taxon>Edwardsiidae</taxon>
        <taxon>Nematostella</taxon>
    </lineage>
</organism>
<dbReference type="GO" id="GO:0007186">
    <property type="term" value="P:G protein-coupled receptor signaling pathway"/>
    <property type="evidence" value="ECO:0000318"/>
    <property type="project" value="GO_Central"/>
</dbReference>
<dbReference type="STRING" id="45351.A7RR60"/>
<feature type="non-terminal residue" evidence="12">
    <location>
        <position position="281"/>
    </location>
</feature>
<evidence type="ECO:0000256" key="6">
    <source>
        <dbReference type="ARBA" id="ARBA00023136"/>
    </source>
</evidence>
<dbReference type="AlphaFoldDB" id="A7RR60"/>
<dbReference type="HOGENOM" id="CLU_009579_6_0_1"/>
<proteinExistence type="inferred from homology"/>
<keyword evidence="7 9" id="KW-0675">Receptor</keyword>
<dbReference type="GO" id="GO:0004983">
    <property type="term" value="F:neuropeptide Y receptor activity"/>
    <property type="evidence" value="ECO:0007669"/>
    <property type="project" value="InterPro"/>
</dbReference>
<dbReference type="EMBL" id="DS469530">
    <property type="protein sequence ID" value="EDO46110.1"/>
    <property type="molecule type" value="Genomic_DNA"/>
</dbReference>
<dbReference type="PhylomeDB" id="A7RR60"/>
<protein>
    <recommendedName>
        <fullName evidence="11">G-protein coupled receptors family 1 profile domain-containing protein</fullName>
    </recommendedName>
</protein>
<evidence type="ECO:0000259" key="11">
    <source>
        <dbReference type="PROSITE" id="PS50262"/>
    </source>
</evidence>
<feature type="transmembrane region" description="Helical" evidence="10">
    <location>
        <begin position="155"/>
        <end position="178"/>
    </location>
</feature>
<dbReference type="PANTHER" id="PTHR45695:SF9">
    <property type="entry name" value="LEUCOKININ RECEPTOR"/>
    <property type="match status" value="1"/>
</dbReference>
<keyword evidence="6 10" id="KW-0472">Membrane</keyword>
<feature type="transmembrane region" description="Helical" evidence="10">
    <location>
        <begin position="27"/>
        <end position="50"/>
    </location>
</feature>
<dbReference type="OrthoDB" id="5975505at2759"/>
<comment type="subcellular location">
    <subcellularLocation>
        <location evidence="1">Membrane</location>
        <topology evidence="1">Multi-pass membrane protein</topology>
    </subcellularLocation>
</comment>
<dbReference type="PRINTS" id="PR01012">
    <property type="entry name" value="NRPEPTIDEYR"/>
</dbReference>
<dbReference type="Gene3D" id="1.20.1070.10">
    <property type="entry name" value="Rhodopsin 7-helix transmembrane proteins"/>
    <property type="match status" value="1"/>
</dbReference>
<sequence>VLSMIGNVLVIHIVCTRKHMRTSTNVLILNMALGDLLLTIDIPFIVKWFFVHEKWFGGRWVGGFLCKAAMSAQPGSIAVSVFTLVFISLDRCCAILCPLKKAMKGSVLKISIIGIWLASVAFSAPVMIVTGVRETPNGVICNEYWTDYPMINPKAFISAYMVCTYLLPLVTVAALYAATAIKLWSRKLPGNENLLAQQKVNASSKKATAMLITVVVVFAVCWLPLQIREFLKLNAPDLEIPLRVDIVLPWIGISNIAINPLLYGIFSEKYRREFANILFCR</sequence>
<dbReference type="SUPFAM" id="SSF81321">
    <property type="entry name" value="Family A G protein-coupled receptor-like"/>
    <property type="match status" value="1"/>
</dbReference>
<dbReference type="CDD" id="cd00637">
    <property type="entry name" value="7tm_classA_rhodopsin-like"/>
    <property type="match status" value="1"/>
</dbReference>
<evidence type="ECO:0000256" key="9">
    <source>
        <dbReference type="RuleBase" id="RU000688"/>
    </source>
</evidence>
<evidence type="ECO:0000256" key="3">
    <source>
        <dbReference type="ARBA" id="ARBA00022692"/>
    </source>
</evidence>
<keyword evidence="13" id="KW-1185">Reference proteome</keyword>
<dbReference type="InterPro" id="IPR017452">
    <property type="entry name" value="GPCR_Rhodpsn_7TM"/>
</dbReference>
<dbReference type="SMART" id="SM01381">
    <property type="entry name" value="7TM_GPCR_Srsx"/>
    <property type="match status" value="1"/>
</dbReference>
<feature type="transmembrane region" description="Helical" evidence="10">
    <location>
        <begin position="110"/>
        <end position="129"/>
    </location>
</feature>
<dbReference type="PROSITE" id="PS00237">
    <property type="entry name" value="G_PROTEIN_RECEP_F1_1"/>
    <property type="match status" value="1"/>
</dbReference>
<keyword evidence="3 9" id="KW-0812">Transmembrane</keyword>
<comment type="similarity">
    <text evidence="2 9">Belongs to the G-protein coupled receptor 1 family.</text>
</comment>
<feature type="transmembrane region" description="Helical" evidence="10">
    <location>
        <begin position="70"/>
        <end position="89"/>
    </location>
</feature>
<dbReference type="PRINTS" id="PR00237">
    <property type="entry name" value="GPCRRHODOPSN"/>
</dbReference>
<dbReference type="InterPro" id="IPR000276">
    <property type="entry name" value="GPCR_Rhodpsn"/>
</dbReference>
<dbReference type="InParanoid" id="A7RR60"/>
<evidence type="ECO:0000256" key="8">
    <source>
        <dbReference type="ARBA" id="ARBA00023224"/>
    </source>
</evidence>
<evidence type="ECO:0000256" key="1">
    <source>
        <dbReference type="ARBA" id="ARBA00004141"/>
    </source>
</evidence>